<dbReference type="Pfam" id="PF00210">
    <property type="entry name" value="Ferritin"/>
    <property type="match status" value="1"/>
</dbReference>
<reference evidence="9" key="1">
    <citation type="submission" date="2020-03" db="EMBL/GenBank/DDBJ databases">
        <title>Studies in the Genomics of Life Span.</title>
        <authorList>
            <person name="Glass D."/>
        </authorList>
    </citation>
    <scope>NUCLEOTIDE SEQUENCE</scope>
    <source>
        <strain evidence="9">LTLLF</strain>
        <tissue evidence="9">Muscle</tissue>
    </source>
</reference>
<evidence type="ECO:0000256" key="4">
    <source>
        <dbReference type="ARBA" id="ARBA00023004"/>
    </source>
</evidence>
<dbReference type="GO" id="GO:0008199">
    <property type="term" value="F:ferric iron binding"/>
    <property type="evidence" value="ECO:0007669"/>
    <property type="project" value="InterPro"/>
</dbReference>
<protein>
    <recommendedName>
        <fullName evidence="6">Ferritin</fullName>
    </recommendedName>
</protein>
<evidence type="ECO:0000313" key="10">
    <source>
        <dbReference type="Proteomes" id="UP000710432"/>
    </source>
</evidence>
<feature type="binding site" evidence="5">
    <location>
        <position position="141"/>
    </location>
    <ligand>
        <name>Fe cation</name>
        <dbReference type="ChEBI" id="CHEBI:24875"/>
        <label>1</label>
    </ligand>
</feature>
<dbReference type="GO" id="GO:0006826">
    <property type="term" value="P:iron ion transport"/>
    <property type="evidence" value="ECO:0007669"/>
    <property type="project" value="InterPro"/>
</dbReference>
<comment type="caution">
    <text evidence="9">The sequence shown here is derived from an EMBL/GenBank/DDBJ whole genome shotgun (WGS) entry which is preliminary data.</text>
</comment>
<evidence type="ECO:0000259" key="7">
    <source>
        <dbReference type="PROSITE" id="PS50905"/>
    </source>
</evidence>
<sequence length="176" mass="20205">MAEGAWQVRQNSDSNCEDAVNNHVQLQLHASYVYLSMALFFDRDDVALGSFKRFFLSKSHSHKASAQMFMFLQNKRGGLVFFPSISTPERDSWQGGLQAMEFAFHMEMTINQSLLNLHKLAKEKRVADLCYFLEHHCLDEQARVLHKMSGYLANLRQMGTPENGFADYPFDELSLS</sequence>
<name>A0A8J6GJB3_MICOH</name>
<evidence type="ECO:0000313" key="8">
    <source>
        <dbReference type="EMBL" id="KAH0512231.1"/>
    </source>
</evidence>
<dbReference type="AlphaFoldDB" id="A0A8J6GJB3"/>
<dbReference type="CDD" id="cd01056">
    <property type="entry name" value="Euk_Ferritin"/>
    <property type="match status" value="1"/>
</dbReference>
<feature type="binding site" evidence="5">
    <location>
        <position position="107"/>
    </location>
    <ligand>
        <name>Fe cation</name>
        <dbReference type="ChEBI" id="CHEBI:24875"/>
        <label>1</label>
    </ligand>
</feature>
<keyword evidence="2 6" id="KW-0409">Iron storage</keyword>
<evidence type="ECO:0000313" key="9">
    <source>
        <dbReference type="EMBL" id="KAH0512234.1"/>
    </source>
</evidence>
<dbReference type="EMBL" id="JAATJU010022041">
    <property type="protein sequence ID" value="KAH0512231.1"/>
    <property type="molecule type" value="Genomic_DNA"/>
</dbReference>
<gene>
    <name evidence="8" type="ORF">LTLLF_146375</name>
    <name evidence="9" type="ORF">LTLLF_146390</name>
</gene>
<proteinExistence type="inferred from homology"/>
<dbReference type="InterPro" id="IPR008331">
    <property type="entry name" value="Ferritin_DPS_dom"/>
</dbReference>
<dbReference type="PROSITE" id="PS50905">
    <property type="entry name" value="FERRITIN_LIKE"/>
    <property type="match status" value="1"/>
</dbReference>
<keyword evidence="3 5" id="KW-0479">Metal-binding</keyword>
<evidence type="ECO:0000256" key="6">
    <source>
        <dbReference type="RuleBase" id="RU361145"/>
    </source>
</evidence>
<dbReference type="Gene3D" id="1.20.1260.10">
    <property type="match status" value="1"/>
</dbReference>
<dbReference type="Proteomes" id="UP000710432">
    <property type="component" value="Unassembled WGS sequence"/>
</dbReference>
<evidence type="ECO:0000256" key="5">
    <source>
        <dbReference type="PIRSR" id="PIRSR601519-1"/>
    </source>
</evidence>
<dbReference type="GO" id="GO:0005737">
    <property type="term" value="C:cytoplasm"/>
    <property type="evidence" value="ECO:0007669"/>
    <property type="project" value="TreeGrafter"/>
</dbReference>
<dbReference type="FunFam" id="1.20.1260.10:FF:000002">
    <property type="entry name" value="Ferritin, mitochondrial"/>
    <property type="match status" value="1"/>
</dbReference>
<comment type="function">
    <text evidence="6">Stores iron in a soluble, non-toxic, readily available form. Important for iron homeostasis. Iron is taken up in the ferrous form and deposited as ferric hydroxides after oxidation.</text>
</comment>
<evidence type="ECO:0000256" key="1">
    <source>
        <dbReference type="ARBA" id="ARBA00007513"/>
    </source>
</evidence>
<dbReference type="GO" id="GO:0006879">
    <property type="term" value="P:intracellular iron ion homeostasis"/>
    <property type="evidence" value="ECO:0007669"/>
    <property type="project" value="UniProtKB-KW"/>
</dbReference>
<dbReference type="EMBL" id="JAATJU010022041">
    <property type="protein sequence ID" value="KAH0512234.1"/>
    <property type="molecule type" value="Genomic_DNA"/>
</dbReference>
<dbReference type="GO" id="GO:0008198">
    <property type="term" value="F:ferrous iron binding"/>
    <property type="evidence" value="ECO:0007669"/>
    <property type="project" value="TreeGrafter"/>
</dbReference>
<organism evidence="9 10">
    <name type="scientific">Microtus ochrogaster</name>
    <name type="common">Prairie vole</name>
    <dbReference type="NCBI Taxonomy" id="79684"/>
    <lineage>
        <taxon>Eukaryota</taxon>
        <taxon>Metazoa</taxon>
        <taxon>Chordata</taxon>
        <taxon>Craniata</taxon>
        <taxon>Vertebrata</taxon>
        <taxon>Euteleostomi</taxon>
        <taxon>Mammalia</taxon>
        <taxon>Eutheria</taxon>
        <taxon>Euarchontoglires</taxon>
        <taxon>Glires</taxon>
        <taxon>Rodentia</taxon>
        <taxon>Myomorpha</taxon>
        <taxon>Muroidea</taxon>
        <taxon>Cricetidae</taxon>
        <taxon>Arvicolinae</taxon>
        <taxon>Microtus</taxon>
    </lineage>
</organism>
<comment type="similarity">
    <text evidence="1 6">Belongs to the ferritin family.</text>
</comment>
<dbReference type="InterPro" id="IPR009040">
    <property type="entry name" value="Ferritin-like_diiron"/>
</dbReference>
<evidence type="ECO:0000256" key="2">
    <source>
        <dbReference type="ARBA" id="ARBA00022434"/>
    </source>
</evidence>
<dbReference type="PANTHER" id="PTHR11431">
    <property type="entry name" value="FERRITIN"/>
    <property type="match status" value="1"/>
</dbReference>
<accession>A0A8J6GJB3</accession>
<dbReference type="InterPro" id="IPR012347">
    <property type="entry name" value="Ferritin-like"/>
</dbReference>
<dbReference type="SUPFAM" id="SSF47240">
    <property type="entry name" value="Ferritin-like"/>
    <property type="match status" value="1"/>
</dbReference>
<keyword evidence="4 5" id="KW-0408">Iron</keyword>
<dbReference type="PANTHER" id="PTHR11431:SF97">
    <property type="entry name" value="FERRITIN HEAVY POLYPEPTIDE-LIKE 17-RELATED"/>
    <property type="match status" value="1"/>
</dbReference>
<feature type="domain" description="Ferritin-like diiron" evidence="7">
    <location>
        <begin position="10"/>
        <end position="159"/>
    </location>
</feature>
<dbReference type="InterPro" id="IPR009078">
    <property type="entry name" value="Ferritin-like_SF"/>
</dbReference>
<dbReference type="InterPro" id="IPR001519">
    <property type="entry name" value="Ferritin"/>
</dbReference>
<evidence type="ECO:0000256" key="3">
    <source>
        <dbReference type="ARBA" id="ARBA00022723"/>
    </source>
</evidence>